<proteinExistence type="predicted"/>
<accession>A1VQB0</accession>
<gene>
    <name evidence="1" type="ordered locus">Pnap_2535</name>
</gene>
<dbReference type="OrthoDB" id="6904624at2"/>
<organism evidence="1 2">
    <name type="scientific">Polaromonas naphthalenivorans (strain CJ2)</name>
    <dbReference type="NCBI Taxonomy" id="365044"/>
    <lineage>
        <taxon>Bacteria</taxon>
        <taxon>Pseudomonadati</taxon>
        <taxon>Pseudomonadota</taxon>
        <taxon>Betaproteobacteria</taxon>
        <taxon>Burkholderiales</taxon>
        <taxon>Comamonadaceae</taxon>
        <taxon>Polaromonas</taxon>
    </lineage>
</organism>
<dbReference type="eggNOG" id="ENOG502ZUJ7">
    <property type="taxonomic scope" value="Bacteria"/>
</dbReference>
<keyword evidence="2" id="KW-1185">Reference proteome</keyword>
<dbReference type="AlphaFoldDB" id="A1VQB0"/>
<protein>
    <submittedName>
        <fullName evidence="1">Uncharacterized protein</fullName>
    </submittedName>
</protein>
<reference evidence="2" key="1">
    <citation type="journal article" date="2009" name="Environ. Microbiol.">
        <title>The genome of Polaromonas naphthalenivorans strain CJ2, isolated from coal tar-contaminated sediment, reveals physiological and metabolic versatility and evolution through extensive horizontal gene transfer.</title>
        <authorList>
            <person name="Yagi J.M."/>
            <person name="Sims D."/>
            <person name="Brettin T."/>
            <person name="Bruce D."/>
            <person name="Madsen E.L."/>
        </authorList>
    </citation>
    <scope>NUCLEOTIDE SEQUENCE [LARGE SCALE GENOMIC DNA]</scope>
    <source>
        <strain evidence="2">CJ2</strain>
    </source>
</reference>
<dbReference type="EMBL" id="CP000529">
    <property type="protein sequence ID" value="ABM37838.1"/>
    <property type="molecule type" value="Genomic_DNA"/>
</dbReference>
<evidence type="ECO:0000313" key="1">
    <source>
        <dbReference type="EMBL" id="ABM37838.1"/>
    </source>
</evidence>
<dbReference type="Proteomes" id="UP000000644">
    <property type="component" value="Chromosome"/>
</dbReference>
<evidence type="ECO:0000313" key="2">
    <source>
        <dbReference type="Proteomes" id="UP000000644"/>
    </source>
</evidence>
<dbReference type="KEGG" id="pna:Pnap_2535"/>
<dbReference type="HOGENOM" id="CLU_181539_1_0_4"/>
<dbReference type="RefSeq" id="WP_011801916.1">
    <property type="nucleotide sequence ID" value="NC_008781.1"/>
</dbReference>
<name>A1VQB0_POLNA</name>
<sequence length="92" mass="9695">MIGTQPVGTINGVVISAVSHEGLSVTVDGKAARLAILTDDGRVIAAGNQVAKEVEAVALNSYRNFLKGQGYLRVHSKRSFNRDLASDADLSL</sequence>